<evidence type="ECO:0000256" key="1">
    <source>
        <dbReference type="SAM" id="MobiDB-lite"/>
    </source>
</evidence>
<dbReference type="AlphaFoldDB" id="A0AAU7DLZ0"/>
<dbReference type="RefSeq" id="WP_348263896.1">
    <property type="nucleotide sequence ID" value="NZ_CP121196.1"/>
</dbReference>
<protein>
    <recommendedName>
        <fullName evidence="3">Tat pathway signal protein</fullName>
    </recommendedName>
</protein>
<sequence length="382" mass="41065">MGLSRRSFLTESAAIGILPALLANSELAHAISTIEDQPSQHPTAGEMYWKSLYAGAAVRGGSKTPKEERDPRIVHYSDKSGLRWVEDIKPTELPSFDEDAVVTMELSGFRPGKGDSSRLAKVKFAQLHLSCQRVSGSEFLGPIVWAALATIFTDKASKLPSEQNLNWGALTGNQTAAQTQSKSNGPKLSHMVLNQGAGHLSVNITSTPSNSPLHKLLGAIVTGAKIMSPLLGFPGITVSALQSFYDFYGKVEQANPENFLLNSAQRDVAVTQQGADNSLISANAMRLISGDYVFVPRSQEADFQKNMDQLIVQNGYVVDRNAKGTPDDRIDQAIDTVTYVTLNVKVQPASSFPASSTVTDPLLDSVPQGSSPSSKKPPKKKP</sequence>
<feature type="region of interest" description="Disordered" evidence="1">
    <location>
        <begin position="350"/>
        <end position="382"/>
    </location>
</feature>
<dbReference type="InterPro" id="IPR006311">
    <property type="entry name" value="TAT_signal"/>
</dbReference>
<dbReference type="PROSITE" id="PS51318">
    <property type="entry name" value="TAT"/>
    <property type="match status" value="1"/>
</dbReference>
<proteinExistence type="predicted"/>
<name>A0AAU7DLZ0_9BACT</name>
<reference evidence="2" key="1">
    <citation type="submission" date="2023-03" db="EMBL/GenBank/DDBJ databases">
        <title>Edaphobacter sp.</title>
        <authorList>
            <person name="Huber K.J."/>
            <person name="Papendorf J."/>
            <person name="Pilke C."/>
            <person name="Bunk B."/>
            <person name="Sproeer C."/>
            <person name="Pester M."/>
        </authorList>
    </citation>
    <scope>NUCLEOTIDE SEQUENCE</scope>
    <source>
        <strain evidence="2">DSM 110680</strain>
    </source>
</reference>
<gene>
    <name evidence="2" type="ORF">P8935_05005</name>
</gene>
<feature type="compositionally biased region" description="Polar residues" evidence="1">
    <location>
        <begin position="350"/>
        <end position="359"/>
    </location>
</feature>
<evidence type="ECO:0008006" key="3">
    <source>
        <dbReference type="Google" id="ProtNLM"/>
    </source>
</evidence>
<evidence type="ECO:0000313" key="2">
    <source>
        <dbReference type="EMBL" id="XBH18670.1"/>
    </source>
</evidence>
<organism evidence="2">
    <name type="scientific">Telmatobacter sp. DSM 110680</name>
    <dbReference type="NCBI Taxonomy" id="3036704"/>
    <lineage>
        <taxon>Bacteria</taxon>
        <taxon>Pseudomonadati</taxon>
        <taxon>Acidobacteriota</taxon>
        <taxon>Terriglobia</taxon>
        <taxon>Terriglobales</taxon>
        <taxon>Acidobacteriaceae</taxon>
        <taxon>Telmatobacter</taxon>
    </lineage>
</organism>
<dbReference type="EMBL" id="CP121196">
    <property type="protein sequence ID" value="XBH18670.1"/>
    <property type="molecule type" value="Genomic_DNA"/>
</dbReference>
<accession>A0AAU7DLZ0</accession>